<name>A0A9P5XC67_9AGAR</name>
<dbReference type="EMBL" id="MU151176">
    <property type="protein sequence ID" value="KAF9448020.1"/>
    <property type="molecule type" value="Genomic_DNA"/>
</dbReference>
<feature type="compositionally biased region" description="Acidic residues" evidence="2">
    <location>
        <begin position="250"/>
        <end position="272"/>
    </location>
</feature>
<gene>
    <name evidence="4" type="ORF">P691DRAFT_670325</name>
</gene>
<proteinExistence type="inferred from homology"/>
<feature type="region of interest" description="Disordered" evidence="2">
    <location>
        <begin position="1"/>
        <end position="83"/>
    </location>
</feature>
<dbReference type="Proteomes" id="UP000807342">
    <property type="component" value="Unassembled WGS sequence"/>
</dbReference>
<feature type="non-terminal residue" evidence="4">
    <location>
        <position position="1"/>
    </location>
</feature>
<dbReference type="InterPro" id="IPR036249">
    <property type="entry name" value="Thioredoxin-like_sf"/>
</dbReference>
<dbReference type="InterPro" id="IPR024253">
    <property type="entry name" value="Phosducin_thioredoxin-like_dom"/>
</dbReference>
<dbReference type="AlphaFoldDB" id="A0A9P5XC67"/>
<dbReference type="PANTHER" id="PTHR46052">
    <property type="entry name" value="PHOSDUCIN-LIKE PROTEIN"/>
    <property type="match status" value="1"/>
</dbReference>
<comment type="caution">
    <text evidence="4">The sequence shown here is derived from an EMBL/GenBank/DDBJ whole genome shotgun (WGS) entry which is preliminary data.</text>
</comment>
<dbReference type="OrthoDB" id="70588at2759"/>
<reference evidence="4" key="1">
    <citation type="submission" date="2020-11" db="EMBL/GenBank/DDBJ databases">
        <authorList>
            <consortium name="DOE Joint Genome Institute"/>
            <person name="Ahrendt S."/>
            <person name="Riley R."/>
            <person name="Andreopoulos W."/>
            <person name="Labutti K."/>
            <person name="Pangilinan J."/>
            <person name="Ruiz-Duenas F.J."/>
            <person name="Barrasa J.M."/>
            <person name="Sanchez-Garcia M."/>
            <person name="Camarero S."/>
            <person name="Miyauchi S."/>
            <person name="Serrano A."/>
            <person name="Linde D."/>
            <person name="Babiker R."/>
            <person name="Drula E."/>
            <person name="Ayuso-Fernandez I."/>
            <person name="Pacheco R."/>
            <person name="Padilla G."/>
            <person name="Ferreira P."/>
            <person name="Barriuso J."/>
            <person name="Kellner H."/>
            <person name="Castanera R."/>
            <person name="Alfaro M."/>
            <person name="Ramirez L."/>
            <person name="Pisabarro A.G."/>
            <person name="Kuo A."/>
            <person name="Tritt A."/>
            <person name="Lipzen A."/>
            <person name="He G."/>
            <person name="Yan M."/>
            <person name="Ng V."/>
            <person name="Cullen D."/>
            <person name="Martin F."/>
            <person name="Rosso M.-N."/>
            <person name="Henrissat B."/>
            <person name="Hibbett D."/>
            <person name="Martinez A.T."/>
            <person name="Grigoriev I.V."/>
        </authorList>
    </citation>
    <scope>NUCLEOTIDE SEQUENCE</scope>
    <source>
        <strain evidence="4">MF-IS2</strain>
    </source>
</reference>
<dbReference type="PANTHER" id="PTHR46052:SF1">
    <property type="entry name" value="PHOSDUCIN-LIKE PROTEIN"/>
    <property type="match status" value="1"/>
</dbReference>
<evidence type="ECO:0000313" key="5">
    <source>
        <dbReference type="Proteomes" id="UP000807342"/>
    </source>
</evidence>
<dbReference type="Pfam" id="PF02114">
    <property type="entry name" value="Phosducin"/>
    <property type="match status" value="1"/>
</dbReference>
<protein>
    <submittedName>
        <fullName evidence="4">Thioredoxin-like protein</fullName>
    </submittedName>
</protein>
<evidence type="ECO:0000256" key="2">
    <source>
        <dbReference type="SAM" id="MobiDB-lite"/>
    </source>
</evidence>
<evidence type="ECO:0000259" key="3">
    <source>
        <dbReference type="Pfam" id="PF02114"/>
    </source>
</evidence>
<sequence length="360" mass="41254">ADIEALVLSGELFNRSSSPARSESSNEDSGWHDDELELTPEEQKYRDMGYDSDTARKHAHQVYKDSNEPQESIGMGPGRTGVKGVIRDRDEAAEIERQSKAKEMENLRKKMEAGNLGGKTYLEEEREKAARGNDRFDDLILRELEREVSKHNVFGAPRARFGYLREVGVKQFVKAVEQEERGIWVVVHIYDPSLDRCYLLDDLLAQLAKENPTTKFLRARATALGFALLSKSQSKPRLIQRQGRISKKDDDDDEFFSDEQDEDDDHGSQLDDEDIDLEMLPTLLVYRDGELVHNWVRVDWVAEEGGVDELLRNHHVIRQSMFSQEDLLDANYPDSDDADFQASLNRILNRSHGLDDDKGW</sequence>
<feature type="region of interest" description="Disordered" evidence="2">
    <location>
        <begin position="238"/>
        <end position="272"/>
    </location>
</feature>
<dbReference type="Gene3D" id="3.40.30.10">
    <property type="entry name" value="Glutaredoxin"/>
    <property type="match status" value="1"/>
</dbReference>
<organism evidence="4 5">
    <name type="scientific">Macrolepiota fuliginosa MF-IS2</name>
    <dbReference type="NCBI Taxonomy" id="1400762"/>
    <lineage>
        <taxon>Eukaryota</taxon>
        <taxon>Fungi</taxon>
        <taxon>Dikarya</taxon>
        <taxon>Basidiomycota</taxon>
        <taxon>Agaricomycotina</taxon>
        <taxon>Agaricomycetes</taxon>
        <taxon>Agaricomycetidae</taxon>
        <taxon>Agaricales</taxon>
        <taxon>Agaricineae</taxon>
        <taxon>Agaricaceae</taxon>
        <taxon>Macrolepiota</taxon>
    </lineage>
</organism>
<dbReference type="SUPFAM" id="SSF52833">
    <property type="entry name" value="Thioredoxin-like"/>
    <property type="match status" value="1"/>
</dbReference>
<feature type="compositionally biased region" description="Low complexity" evidence="2">
    <location>
        <begin position="14"/>
        <end position="23"/>
    </location>
</feature>
<feature type="domain" description="Phosducin" evidence="3">
    <location>
        <begin position="138"/>
        <end position="238"/>
    </location>
</feature>
<feature type="compositionally biased region" description="Basic and acidic residues" evidence="2">
    <location>
        <begin position="41"/>
        <end position="67"/>
    </location>
</feature>
<evidence type="ECO:0000313" key="4">
    <source>
        <dbReference type="EMBL" id="KAF9448020.1"/>
    </source>
</evidence>
<evidence type="ECO:0000256" key="1">
    <source>
        <dbReference type="ARBA" id="ARBA00009686"/>
    </source>
</evidence>
<comment type="similarity">
    <text evidence="1">Belongs to the phosducin family.</text>
</comment>
<accession>A0A9P5XC67</accession>
<dbReference type="InterPro" id="IPR051499">
    <property type="entry name" value="Phosducin-like_reg"/>
</dbReference>
<keyword evidence="5" id="KW-1185">Reference proteome</keyword>